<organism evidence="1 2">
    <name type="scientific">Streptomyces zagrosensis</name>
    <dbReference type="NCBI Taxonomy" id="1042984"/>
    <lineage>
        <taxon>Bacteria</taxon>
        <taxon>Bacillati</taxon>
        <taxon>Actinomycetota</taxon>
        <taxon>Actinomycetes</taxon>
        <taxon>Kitasatosporales</taxon>
        <taxon>Streptomycetaceae</taxon>
        <taxon>Streptomyces</taxon>
    </lineage>
</organism>
<dbReference type="AlphaFoldDB" id="A0A7W9QGZ4"/>
<reference evidence="1 2" key="1">
    <citation type="submission" date="2020-08" db="EMBL/GenBank/DDBJ databases">
        <title>Genomic Encyclopedia of Type Strains, Phase III (KMG-III): the genomes of soil and plant-associated and newly described type strains.</title>
        <authorList>
            <person name="Whitman W."/>
        </authorList>
    </citation>
    <scope>NUCLEOTIDE SEQUENCE [LARGE SCALE GENOMIC DNA]</scope>
    <source>
        <strain evidence="1 2">CECT 8305</strain>
    </source>
</reference>
<dbReference type="Proteomes" id="UP000588098">
    <property type="component" value="Unassembled WGS sequence"/>
</dbReference>
<dbReference type="NCBIfam" id="NF038048">
    <property type="entry name" value="DIP1984_fam"/>
    <property type="match status" value="1"/>
</dbReference>
<dbReference type="EMBL" id="JACHJL010000034">
    <property type="protein sequence ID" value="MBB5940106.1"/>
    <property type="molecule type" value="Genomic_DNA"/>
</dbReference>
<comment type="caution">
    <text evidence="1">The sequence shown here is derived from an EMBL/GenBank/DDBJ whole genome shotgun (WGS) entry which is preliminary data.</text>
</comment>
<evidence type="ECO:0000313" key="1">
    <source>
        <dbReference type="EMBL" id="MBB5940106.1"/>
    </source>
</evidence>
<dbReference type="InterPro" id="IPR047741">
    <property type="entry name" value="DIP1984-like"/>
</dbReference>
<gene>
    <name evidence="1" type="ORF">FHS42_007204</name>
</gene>
<dbReference type="Gene3D" id="6.10.320.10">
    <property type="match status" value="1"/>
</dbReference>
<accession>A0A7W9QGZ4</accession>
<sequence length="238" mass="25859">MEGEAEAAKPAEALAERAEATRRVEQLRARVVSSARYQEGETPAEDAAQLLAETSEVLSALETLIRRINRTAATVEMSPDGTLTDALARRDVLRLRHSVVTAVAGSGERGYSTMDNGDPRTTGGVRIHSNPLFTRRTDALRRWTPTALPRTVTMAGVPIDMLQRSLPAFARLAARANGTGEPVHAHYDLYVVCRLCMLRHGIHEPVLAHMAPALRLCHGHAVWLDAACHPHVGAISTD</sequence>
<dbReference type="Pfam" id="PF20935">
    <property type="entry name" value="DUF6847"/>
    <property type="match status" value="1"/>
</dbReference>
<name>A0A7W9QGZ4_9ACTN</name>
<evidence type="ECO:0000313" key="2">
    <source>
        <dbReference type="Proteomes" id="UP000588098"/>
    </source>
</evidence>
<protein>
    <submittedName>
        <fullName evidence="1">Uncharacterized protein</fullName>
    </submittedName>
</protein>
<proteinExistence type="predicted"/>
<keyword evidence="2" id="KW-1185">Reference proteome</keyword>